<organism evidence="1 2">
    <name type="scientific">Pseudoalteromonas aliena SW19</name>
    <dbReference type="NCBI Taxonomy" id="1314866"/>
    <lineage>
        <taxon>Bacteria</taxon>
        <taxon>Pseudomonadati</taxon>
        <taxon>Pseudomonadota</taxon>
        <taxon>Gammaproteobacteria</taxon>
        <taxon>Alteromonadales</taxon>
        <taxon>Pseudoalteromonadaceae</taxon>
        <taxon>Pseudoalteromonas</taxon>
    </lineage>
</organism>
<dbReference type="Proteomes" id="UP000648482">
    <property type="component" value="Unassembled WGS sequence"/>
</dbReference>
<accession>A0ABR9DZW3</accession>
<reference evidence="1 2" key="1">
    <citation type="submission" date="2015-06" db="EMBL/GenBank/DDBJ databases">
        <title>Genome sequence of Pseudoalteromonas aliena.</title>
        <authorList>
            <person name="Xie B.-B."/>
            <person name="Rong J.-C."/>
            <person name="Qin Q.-L."/>
            <person name="Zhang Y.-Z."/>
        </authorList>
    </citation>
    <scope>NUCLEOTIDE SEQUENCE [LARGE SCALE GENOMIC DNA]</scope>
    <source>
        <strain evidence="1 2">SW19</strain>
    </source>
</reference>
<comment type="caution">
    <text evidence="1">The sequence shown here is derived from an EMBL/GenBank/DDBJ whole genome shotgun (WGS) entry which is preliminary data.</text>
</comment>
<gene>
    <name evidence="1" type="ORF">PALI_a1166</name>
</gene>
<dbReference type="EMBL" id="AQGU01000025">
    <property type="protein sequence ID" value="MBE0359847.1"/>
    <property type="molecule type" value="Genomic_DNA"/>
</dbReference>
<evidence type="ECO:0000313" key="2">
    <source>
        <dbReference type="Proteomes" id="UP000648482"/>
    </source>
</evidence>
<protein>
    <submittedName>
        <fullName evidence="1">Uncharacterized protein</fullName>
    </submittedName>
</protein>
<sequence length="41" mass="4689">MLTQPITKLSKTVLCKPFGPTFSKSDKPLPTFRFLCDLLQF</sequence>
<evidence type="ECO:0000313" key="1">
    <source>
        <dbReference type="EMBL" id="MBE0359847.1"/>
    </source>
</evidence>
<keyword evidence="2" id="KW-1185">Reference proteome</keyword>
<proteinExistence type="predicted"/>
<name>A0ABR9DZW3_9GAMM</name>